<proteinExistence type="predicted"/>
<dbReference type="AlphaFoldDB" id="A0A849SRB2"/>
<name>A0A849SRB2_UNCEI</name>
<comment type="caution">
    <text evidence="2">The sequence shown here is derived from an EMBL/GenBank/DDBJ whole genome shotgun (WGS) entry which is preliminary data.</text>
</comment>
<feature type="transmembrane region" description="Helical" evidence="1">
    <location>
        <begin position="12"/>
        <end position="34"/>
    </location>
</feature>
<dbReference type="Pfam" id="PF10990">
    <property type="entry name" value="DUF2809"/>
    <property type="match status" value="1"/>
</dbReference>
<gene>
    <name evidence="2" type="ORF">HOP12_15385</name>
</gene>
<sequence>MSRAIARMLPSLRARVTFVVLAVGTIALGLGVHAYGSGLGSSARDVVGDALWAMMIAWWIGALAPSGSLRVRSAVAFAICVGVELSQLLRTPELDALRSTPVGQLVLGSGFDARDLVAYAVGVLGAVGLELAVHSRQTRASRGE</sequence>
<keyword evidence="1" id="KW-1133">Transmembrane helix</keyword>
<dbReference type="InterPro" id="IPR021257">
    <property type="entry name" value="DUF2809"/>
</dbReference>
<evidence type="ECO:0000313" key="3">
    <source>
        <dbReference type="Proteomes" id="UP000580839"/>
    </source>
</evidence>
<dbReference type="Proteomes" id="UP000580839">
    <property type="component" value="Unassembled WGS sequence"/>
</dbReference>
<feature type="transmembrane region" description="Helical" evidence="1">
    <location>
        <begin position="46"/>
        <end position="64"/>
    </location>
</feature>
<protein>
    <submittedName>
        <fullName evidence="2">DUF2809 domain-containing protein</fullName>
    </submittedName>
</protein>
<reference evidence="2 3" key="1">
    <citation type="submission" date="2020-04" db="EMBL/GenBank/DDBJ databases">
        <title>Metagenomic profiling of ammonia- and methane-oxidizing microorganisms in a Dutch drinking water treatment plant.</title>
        <authorList>
            <person name="Poghosyan L."/>
            <person name="Leucker S."/>
        </authorList>
    </citation>
    <scope>NUCLEOTIDE SEQUENCE [LARGE SCALE GENOMIC DNA]</scope>
    <source>
        <strain evidence="2">S-RSF-IL-03</strain>
    </source>
</reference>
<accession>A0A849SRB2</accession>
<evidence type="ECO:0000256" key="1">
    <source>
        <dbReference type="SAM" id="Phobius"/>
    </source>
</evidence>
<dbReference type="EMBL" id="JABFRW010000201">
    <property type="protein sequence ID" value="NOT35527.1"/>
    <property type="molecule type" value="Genomic_DNA"/>
</dbReference>
<keyword evidence="1" id="KW-0812">Transmembrane</keyword>
<organism evidence="2 3">
    <name type="scientific">Eiseniibacteriota bacterium</name>
    <dbReference type="NCBI Taxonomy" id="2212470"/>
    <lineage>
        <taxon>Bacteria</taxon>
        <taxon>Candidatus Eiseniibacteriota</taxon>
    </lineage>
</organism>
<keyword evidence="1" id="KW-0472">Membrane</keyword>
<evidence type="ECO:0000313" key="2">
    <source>
        <dbReference type="EMBL" id="NOT35527.1"/>
    </source>
</evidence>